<dbReference type="Proteomes" id="UP000598196">
    <property type="component" value="Unassembled WGS sequence"/>
</dbReference>
<protein>
    <submittedName>
        <fullName evidence="1">Uncharacterized protein</fullName>
    </submittedName>
</protein>
<reference evidence="1 2" key="1">
    <citation type="journal article" date="2014" name="Int. J. Syst. Evol. Microbiol.">
        <title>Complete genome sequence of Corynebacterium casei LMG S-19264T (=DSM 44701T), isolated from a smear-ripened cheese.</title>
        <authorList>
            <consortium name="US DOE Joint Genome Institute (JGI-PGF)"/>
            <person name="Walter F."/>
            <person name="Albersmeier A."/>
            <person name="Kalinowski J."/>
            <person name="Ruckert C."/>
        </authorList>
    </citation>
    <scope>NUCLEOTIDE SEQUENCE [LARGE SCALE GENOMIC DNA]</scope>
    <source>
        <strain evidence="1 2">CGMCC 1.7029</strain>
    </source>
</reference>
<dbReference type="RefSeq" id="WP_146286127.1">
    <property type="nucleotide sequence ID" value="NZ_BMLP01000001.1"/>
</dbReference>
<accession>A0A918DBK2</accession>
<sequence>MTIRPSIAQVRFAHPFRLAGHSEEFSAGVYDVLIEDELLHGLSFEAFRRVSTYLQVVGRAGVTELRATTEQDIEAALARDLAKTENTGATAPVSEKDTR</sequence>
<name>A0A918DBK2_9RHOB</name>
<dbReference type="OrthoDB" id="8378722at2"/>
<evidence type="ECO:0000313" key="2">
    <source>
        <dbReference type="Proteomes" id="UP000598196"/>
    </source>
</evidence>
<organism evidence="1 2">
    <name type="scientific">Gemmobacter aquaticus</name>
    <dbReference type="NCBI Taxonomy" id="490185"/>
    <lineage>
        <taxon>Bacteria</taxon>
        <taxon>Pseudomonadati</taxon>
        <taxon>Pseudomonadota</taxon>
        <taxon>Alphaproteobacteria</taxon>
        <taxon>Rhodobacterales</taxon>
        <taxon>Paracoccaceae</taxon>
        <taxon>Gemmobacter</taxon>
    </lineage>
</organism>
<keyword evidence="2" id="KW-1185">Reference proteome</keyword>
<comment type="caution">
    <text evidence="1">The sequence shown here is derived from an EMBL/GenBank/DDBJ whole genome shotgun (WGS) entry which is preliminary data.</text>
</comment>
<gene>
    <name evidence="1" type="ORF">GCM10010991_00480</name>
</gene>
<dbReference type="AlphaFoldDB" id="A0A918DBK2"/>
<dbReference type="EMBL" id="BMLP01000001">
    <property type="protein sequence ID" value="GGO23283.1"/>
    <property type="molecule type" value="Genomic_DNA"/>
</dbReference>
<proteinExistence type="predicted"/>
<evidence type="ECO:0000313" key="1">
    <source>
        <dbReference type="EMBL" id="GGO23283.1"/>
    </source>
</evidence>